<evidence type="ECO:0000256" key="5">
    <source>
        <dbReference type="RuleBase" id="RU363041"/>
    </source>
</evidence>
<comment type="caution">
    <text evidence="6">The sequence shown here is derived from an EMBL/GenBank/DDBJ whole genome shotgun (WGS) entry which is preliminary data.</text>
</comment>
<evidence type="ECO:0000256" key="2">
    <source>
        <dbReference type="ARBA" id="ARBA00022692"/>
    </source>
</evidence>
<keyword evidence="4 5" id="KW-0472">Membrane</keyword>
<feature type="transmembrane region" description="Helical" evidence="5">
    <location>
        <begin position="179"/>
        <end position="199"/>
    </location>
</feature>
<evidence type="ECO:0000256" key="3">
    <source>
        <dbReference type="ARBA" id="ARBA00022989"/>
    </source>
</evidence>
<proteinExistence type="inferred from homology"/>
<name>A0ABU8XY72_9PROT</name>
<feature type="transmembrane region" description="Helical" evidence="5">
    <location>
        <begin position="239"/>
        <end position="257"/>
    </location>
</feature>
<keyword evidence="3 5" id="KW-1133">Transmembrane helix</keyword>
<accession>A0ABU8XY72</accession>
<protein>
    <recommendedName>
        <fullName evidence="5">Probable membrane transporter protein</fullName>
    </recommendedName>
</protein>
<dbReference type="Proteomes" id="UP001375743">
    <property type="component" value="Unassembled WGS sequence"/>
</dbReference>
<dbReference type="InterPro" id="IPR002781">
    <property type="entry name" value="TM_pro_TauE-like"/>
</dbReference>
<organism evidence="6 7">
    <name type="scientific">Benzoatithermus flavus</name>
    <dbReference type="NCBI Taxonomy" id="3108223"/>
    <lineage>
        <taxon>Bacteria</taxon>
        <taxon>Pseudomonadati</taxon>
        <taxon>Pseudomonadota</taxon>
        <taxon>Alphaproteobacteria</taxon>
        <taxon>Geminicoccales</taxon>
        <taxon>Geminicoccaceae</taxon>
        <taxon>Benzoatithermus</taxon>
    </lineage>
</organism>
<gene>
    <name evidence="6" type="ORF">U1T56_22440</name>
</gene>
<dbReference type="PANTHER" id="PTHR43701:SF2">
    <property type="entry name" value="MEMBRANE TRANSPORTER PROTEIN YJNA-RELATED"/>
    <property type="match status" value="1"/>
</dbReference>
<keyword evidence="2 5" id="KW-0812">Transmembrane</keyword>
<feature type="transmembrane region" description="Helical" evidence="5">
    <location>
        <begin position="51"/>
        <end position="71"/>
    </location>
</feature>
<evidence type="ECO:0000313" key="7">
    <source>
        <dbReference type="Proteomes" id="UP001375743"/>
    </source>
</evidence>
<dbReference type="EMBL" id="JBBLZC010000038">
    <property type="protein sequence ID" value="MEK0085924.1"/>
    <property type="molecule type" value="Genomic_DNA"/>
</dbReference>
<comment type="similarity">
    <text evidence="5">Belongs to the 4-toluene sulfonate uptake permease (TSUP) (TC 2.A.102) family.</text>
</comment>
<dbReference type="Pfam" id="PF01925">
    <property type="entry name" value="TauE"/>
    <property type="match status" value="1"/>
</dbReference>
<feature type="transmembrane region" description="Helical" evidence="5">
    <location>
        <begin position="12"/>
        <end position="45"/>
    </location>
</feature>
<evidence type="ECO:0000256" key="4">
    <source>
        <dbReference type="ARBA" id="ARBA00023136"/>
    </source>
</evidence>
<evidence type="ECO:0000256" key="1">
    <source>
        <dbReference type="ARBA" id="ARBA00004141"/>
    </source>
</evidence>
<feature type="transmembrane region" description="Helical" evidence="5">
    <location>
        <begin position="145"/>
        <end position="173"/>
    </location>
</feature>
<feature type="transmembrane region" description="Helical" evidence="5">
    <location>
        <begin position="83"/>
        <end position="103"/>
    </location>
</feature>
<evidence type="ECO:0000313" key="6">
    <source>
        <dbReference type="EMBL" id="MEK0085924.1"/>
    </source>
</evidence>
<reference evidence="6 7" key="1">
    <citation type="submission" date="2024-01" db="EMBL/GenBank/DDBJ databases">
        <title>Multi-omics insights into the function and evolution of sodium benzoate biodegradation pathways in Benzoatithermus flavus gen. nov., sp. nov. from hot spring.</title>
        <authorList>
            <person name="Hu C.-J."/>
            <person name="Li W.-J."/>
        </authorList>
    </citation>
    <scope>NUCLEOTIDE SEQUENCE [LARGE SCALE GENOMIC DNA]</scope>
    <source>
        <strain evidence="6 7">SYSU G07066</strain>
    </source>
</reference>
<feature type="transmembrane region" description="Helical" evidence="5">
    <location>
        <begin position="211"/>
        <end position="233"/>
    </location>
</feature>
<dbReference type="InterPro" id="IPR051598">
    <property type="entry name" value="TSUP/Inactive_protease-like"/>
</dbReference>
<comment type="subcellular location">
    <subcellularLocation>
        <location evidence="5">Cell membrane</location>
        <topology evidence="5">Multi-pass membrane protein</topology>
    </subcellularLocation>
    <subcellularLocation>
        <location evidence="1">Membrane</location>
        <topology evidence="1">Multi-pass membrane protein</topology>
    </subcellularLocation>
</comment>
<keyword evidence="7" id="KW-1185">Reference proteome</keyword>
<keyword evidence="5" id="KW-1003">Cell membrane</keyword>
<dbReference type="PANTHER" id="PTHR43701">
    <property type="entry name" value="MEMBRANE TRANSPORTER PROTEIN MJ0441-RELATED"/>
    <property type="match status" value="1"/>
</dbReference>
<feature type="transmembrane region" description="Helical" evidence="5">
    <location>
        <begin position="109"/>
        <end position="125"/>
    </location>
</feature>
<sequence>MAAMDLALHAQNALAVLSGSFVGFSLALIGGGGSILAVPLLLYVVGVKSPHLAIGTSALSVAVNAFANLVPHSRAGNVRWGQAVVFAAAGVIGALLGSTAGKLVDGQRLLSLFALLMLVVAFLMVRPKRPAAGPVCEGRVCLIRLALIGCAAGLLAGFFGIGGGFLIVPGLILATGMDILHAIGTSLVSVGSFGLATALNYAASGLVEWRIALLFIGGGVAGGWIGAAVAQRLARRRAALNWVFAAAIVAVAVFMLAKNAGAAA</sequence>